<accession>A0A1E3GYY3</accession>
<keyword evidence="1" id="KW-0812">Transmembrane</keyword>
<dbReference type="AlphaFoldDB" id="A0A1E3GYY3"/>
<reference evidence="3 4" key="1">
    <citation type="submission" date="2016-07" db="EMBL/GenBank/DDBJ databases">
        <title>Draft Genome Sequence of Methylobrevis pamukkalensis PK2.</title>
        <authorList>
            <person name="Vasilenko O.V."/>
            <person name="Doronina N.V."/>
            <person name="Shmareva M.N."/>
            <person name="Tarlachkov S.V."/>
            <person name="Mustakhimov I."/>
            <person name="Trotsenko Y.A."/>
        </authorList>
    </citation>
    <scope>NUCLEOTIDE SEQUENCE [LARGE SCALE GENOMIC DNA]</scope>
    <source>
        <strain evidence="3 4">PK2</strain>
    </source>
</reference>
<comment type="caution">
    <text evidence="3">The sequence shown here is derived from an EMBL/GenBank/DDBJ whole genome shotgun (WGS) entry which is preliminary data.</text>
</comment>
<feature type="signal peptide" evidence="2">
    <location>
        <begin position="1"/>
        <end position="17"/>
    </location>
</feature>
<protein>
    <recommendedName>
        <fullName evidence="5">Secreted protein</fullName>
    </recommendedName>
</protein>
<dbReference type="Proteomes" id="UP000094622">
    <property type="component" value="Unassembled WGS sequence"/>
</dbReference>
<keyword evidence="1" id="KW-0472">Membrane</keyword>
<evidence type="ECO:0000256" key="2">
    <source>
        <dbReference type="SAM" id="SignalP"/>
    </source>
</evidence>
<keyword evidence="2" id="KW-0732">Signal</keyword>
<dbReference type="EMBL" id="MCRJ01000099">
    <property type="protein sequence ID" value="ODN69289.1"/>
    <property type="molecule type" value="Genomic_DNA"/>
</dbReference>
<keyword evidence="1" id="KW-1133">Transmembrane helix</keyword>
<evidence type="ECO:0000256" key="1">
    <source>
        <dbReference type="SAM" id="Phobius"/>
    </source>
</evidence>
<keyword evidence="4" id="KW-1185">Reference proteome</keyword>
<gene>
    <name evidence="3" type="ORF">A6302_03409</name>
</gene>
<feature type="chain" id="PRO_5009128800" description="Secreted protein" evidence="2">
    <location>
        <begin position="18"/>
        <end position="117"/>
    </location>
</feature>
<evidence type="ECO:0000313" key="3">
    <source>
        <dbReference type="EMBL" id="ODN69289.1"/>
    </source>
</evidence>
<name>A0A1E3GYY3_9HYPH</name>
<sequence>MMRVRAMAIRIASASAAATVPPTVQMLDCWLTLAEAARSPTTPSIAVTAAAACARAWSRAETKSSVACRSTAKLSVAAAIIGIGSATPVLFTALPMMPSIAKRSSTAVAVVAPGSSR</sequence>
<evidence type="ECO:0008006" key="5">
    <source>
        <dbReference type="Google" id="ProtNLM"/>
    </source>
</evidence>
<evidence type="ECO:0000313" key="4">
    <source>
        <dbReference type="Proteomes" id="UP000094622"/>
    </source>
</evidence>
<proteinExistence type="predicted"/>
<organism evidence="3 4">
    <name type="scientific">Methylobrevis pamukkalensis</name>
    <dbReference type="NCBI Taxonomy" id="1439726"/>
    <lineage>
        <taxon>Bacteria</taxon>
        <taxon>Pseudomonadati</taxon>
        <taxon>Pseudomonadota</taxon>
        <taxon>Alphaproteobacteria</taxon>
        <taxon>Hyphomicrobiales</taxon>
        <taxon>Pleomorphomonadaceae</taxon>
        <taxon>Methylobrevis</taxon>
    </lineage>
</organism>
<feature type="transmembrane region" description="Helical" evidence="1">
    <location>
        <begin position="74"/>
        <end position="94"/>
    </location>
</feature>